<accession>A0A5C5UYC3</accession>
<comment type="caution">
    <text evidence="1">The sequence shown here is derived from an EMBL/GenBank/DDBJ whole genome shotgun (WGS) entry which is preliminary data.</text>
</comment>
<sequence length="75" mass="8708">MRKLLNSHRFAKCFGRFQDLNDAARCCLQIGLEDQAGHQLSLSVFLRADAMRVRIHVLASGPHRQRRDFQPHIRP</sequence>
<protein>
    <submittedName>
        <fullName evidence="1">Uncharacterized protein</fullName>
    </submittedName>
</protein>
<dbReference type="Proteomes" id="UP000317243">
    <property type="component" value="Unassembled WGS sequence"/>
</dbReference>
<name>A0A5C5UYC3_9PLAN</name>
<keyword evidence="2" id="KW-1185">Reference proteome</keyword>
<reference evidence="1 2" key="1">
    <citation type="submission" date="2019-02" db="EMBL/GenBank/DDBJ databases">
        <title>Deep-cultivation of Planctomycetes and their phenomic and genomic characterization uncovers novel biology.</title>
        <authorList>
            <person name="Wiegand S."/>
            <person name="Jogler M."/>
            <person name="Boedeker C."/>
            <person name="Pinto D."/>
            <person name="Vollmers J."/>
            <person name="Rivas-Marin E."/>
            <person name="Kohn T."/>
            <person name="Peeters S.H."/>
            <person name="Heuer A."/>
            <person name="Rast P."/>
            <person name="Oberbeckmann S."/>
            <person name="Bunk B."/>
            <person name="Jeske O."/>
            <person name="Meyerdierks A."/>
            <person name="Storesund J.E."/>
            <person name="Kallscheuer N."/>
            <person name="Luecker S."/>
            <person name="Lage O.M."/>
            <person name="Pohl T."/>
            <person name="Merkel B.J."/>
            <person name="Hornburger P."/>
            <person name="Mueller R.-W."/>
            <person name="Bruemmer F."/>
            <person name="Labrenz M."/>
            <person name="Spormann A.M."/>
            <person name="Op Den Camp H."/>
            <person name="Overmann J."/>
            <person name="Amann R."/>
            <person name="Jetten M.S.M."/>
            <person name="Mascher T."/>
            <person name="Medema M.H."/>
            <person name="Devos D.P."/>
            <person name="Kaster A.-K."/>
            <person name="Ovreas L."/>
            <person name="Rohde M."/>
            <person name="Galperin M.Y."/>
            <person name="Jogler C."/>
        </authorList>
    </citation>
    <scope>NUCLEOTIDE SEQUENCE [LARGE SCALE GENOMIC DNA]</scope>
    <source>
        <strain evidence="1 2">KOR42</strain>
    </source>
</reference>
<gene>
    <name evidence="1" type="ORF">KOR42_54660</name>
</gene>
<dbReference type="AlphaFoldDB" id="A0A5C5UYC3"/>
<evidence type="ECO:0000313" key="2">
    <source>
        <dbReference type="Proteomes" id="UP000317243"/>
    </source>
</evidence>
<dbReference type="EMBL" id="SIHI01000107">
    <property type="protein sequence ID" value="TWT30507.1"/>
    <property type="molecule type" value="Genomic_DNA"/>
</dbReference>
<evidence type="ECO:0000313" key="1">
    <source>
        <dbReference type="EMBL" id="TWT30507.1"/>
    </source>
</evidence>
<proteinExistence type="predicted"/>
<organism evidence="1 2">
    <name type="scientific">Thalassoglobus neptunius</name>
    <dbReference type="NCBI Taxonomy" id="1938619"/>
    <lineage>
        <taxon>Bacteria</taxon>
        <taxon>Pseudomonadati</taxon>
        <taxon>Planctomycetota</taxon>
        <taxon>Planctomycetia</taxon>
        <taxon>Planctomycetales</taxon>
        <taxon>Planctomycetaceae</taxon>
        <taxon>Thalassoglobus</taxon>
    </lineage>
</organism>